<dbReference type="SMART" id="SM00324">
    <property type="entry name" value="RhoGAP"/>
    <property type="match status" value="1"/>
</dbReference>
<comment type="caution">
    <text evidence="6">The sequence shown here is derived from an EMBL/GenBank/DDBJ whole genome shotgun (WGS) entry which is preliminary data.</text>
</comment>
<organism evidence="6 7">
    <name type="scientific">Basidiobolus ranarum</name>
    <dbReference type="NCBI Taxonomy" id="34480"/>
    <lineage>
        <taxon>Eukaryota</taxon>
        <taxon>Fungi</taxon>
        <taxon>Fungi incertae sedis</taxon>
        <taxon>Zoopagomycota</taxon>
        <taxon>Entomophthoromycotina</taxon>
        <taxon>Basidiobolomycetes</taxon>
        <taxon>Basidiobolales</taxon>
        <taxon>Basidiobolaceae</taxon>
        <taxon>Basidiobolus</taxon>
    </lineage>
</organism>
<feature type="compositionally biased region" description="Polar residues" evidence="2">
    <location>
        <begin position="244"/>
        <end position="257"/>
    </location>
</feature>
<dbReference type="PROSITE" id="PS50238">
    <property type="entry name" value="RHOGAP"/>
    <property type="match status" value="1"/>
</dbReference>
<dbReference type="Pfam" id="PF00620">
    <property type="entry name" value="RhoGAP"/>
    <property type="match status" value="1"/>
</dbReference>
<feature type="compositionally biased region" description="Acidic residues" evidence="2">
    <location>
        <begin position="995"/>
        <end position="1004"/>
    </location>
</feature>
<feature type="region of interest" description="Disordered" evidence="2">
    <location>
        <begin position="603"/>
        <end position="743"/>
    </location>
</feature>
<dbReference type="EMBL" id="JASJQH010000868">
    <property type="protein sequence ID" value="KAK9762684.1"/>
    <property type="molecule type" value="Genomic_DNA"/>
</dbReference>
<dbReference type="InterPro" id="IPR011993">
    <property type="entry name" value="PH-like_dom_sf"/>
</dbReference>
<evidence type="ECO:0000256" key="1">
    <source>
        <dbReference type="ARBA" id="ARBA00022468"/>
    </source>
</evidence>
<dbReference type="InterPro" id="IPR036871">
    <property type="entry name" value="PX_dom_sf"/>
</dbReference>
<feature type="region of interest" description="Disordered" evidence="2">
    <location>
        <begin position="1114"/>
        <end position="1197"/>
    </location>
</feature>
<dbReference type="PROSITE" id="PS50003">
    <property type="entry name" value="PH_DOMAIN"/>
    <property type="match status" value="1"/>
</dbReference>
<protein>
    <submittedName>
        <fullName evidence="6">Rho GTPase activating protein</fullName>
    </submittedName>
</protein>
<dbReference type="SUPFAM" id="SSF64268">
    <property type="entry name" value="PX domain"/>
    <property type="match status" value="1"/>
</dbReference>
<evidence type="ECO:0000256" key="2">
    <source>
        <dbReference type="SAM" id="MobiDB-lite"/>
    </source>
</evidence>
<dbReference type="InterPro" id="IPR001849">
    <property type="entry name" value="PH_domain"/>
</dbReference>
<feature type="compositionally biased region" description="Polar residues" evidence="2">
    <location>
        <begin position="643"/>
        <end position="679"/>
    </location>
</feature>
<gene>
    <name evidence="6" type="primary">BEM3_2</name>
    <name evidence="6" type="ORF">K7432_011354</name>
</gene>
<name>A0ABR2WMI9_9FUNG</name>
<feature type="domain" description="Rho-GAP" evidence="5">
    <location>
        <begin position="799"/>
        <end position="987"/>
    </location>
</feature>
<proteinExistence type="predicted"/>
<dbReference type="SMART" id="SM00233">
    <property type="entry name" value="PH"/>
    <property type="match status" value="1"/>
</dbReference>
<sequence length="1197" mass="132021">MASDALQQIQLECEVPPDMTTESYLRQVIAQRNALRTQNGQLWKIIEKQRLIIHQLKAISTKNNELLKTQLSERWNSQDSVDETLFQTDTTITTLKKEYDIHASQPSSIPVESFAASESRVQNENALNLSIFPVDDLNGEPHLSSQVNDCSPEDTETLINPDTPAHILGEIPPSERKSSVDPSTGLLLNTNSTTVEHGAEPITTIAQNTEVQIAYDKHPSVDASGENEKAPVEANALKTETLVEPSNTTESQALSEQKSYEQIDLSQMNELNISESSISSTSDQGLSGAESESLDMGQDFDKDGEYKAHDGSNFMKVEQQGEDLSSTTTAQTEPISKMGDDSSQNLGLSNTGKSSEPLVDLTGLRSLSGVDVKVNGSTVKVNSKGKEVLVFLIALLKKEASGEVELWTIEKLYSDFLALDAKLKVTQPRDIVNQIGKLPDKNLFATHAPSKVDQRKLALQQYLQHLIVLNMVDTRDVCEFFSTNLTQRPRRQEKINGIKEGYLTKKGKNFGGWKRRYFSLKSPILNYFESKDGYNLGSIKLSNCQISKQSANMDLGDDSYRHAFMIVEPKKNGIGVHRHIFCADSDAERDEWVTSLLVYTSPGKTPSVTPSPTLPTVSPQDLNAENGNKTKDKLKKFIRVDSTKQSQASAPANPIAQASSQPTSTSVQKGLPNIDTNPSAIIRDAPDTLKTHRKSTSLKDPPTNPSGLSIASSSTAPKDSSVLDQQPVSPTSRTSGLPQPNFLKKPFAGNLISNAQAKLNKDKEPKKGGRMTFHWGKKIFSSSSGDSKSKVHSAPVFGVPLERAVEISRVKDGYELPAVVYRCIEYLDAKLAHKEEGIYRLSGSSAAIKILREKFDHEVDINLLGSGVYYDVHAIAGLLKLYLRELPTSVLTHELHQDFLHVIDLLNRKERVNELGRLVSTLPLANYSLLRCLIAHLIRIVQHSDINKMTVRNVGIVFSPTLGIPAGVFNLLMTEFEYIFSVNDQGFAAPRTIDDSDQEDDLEEPPVAPQESNPQTKALVDETGIAEPSSISDIFTKPDSQEEAQSFDELQFAASISKFKNPQFRSILRDRAGRNNRNSIIYAGAAPENMVKMEIGLQVRPTSGEYEEDVYDLVHPSGGSSGDNEMEPSLNSLEDESEETPNEMEPHEEYEHEDSIQIPERVEVDQQTTHLPDPIVDGDTVLSVSKDANESPNSPTT</sequence>
<dbReference type="Pfam" id="PF00169">
    <property type="entry name" value="PH"/>
    <property type="match status" value="1"/>
</dbReference>
<feature type="domain" description="PX" evidence="4">
    <location>
        <begin position="369"/>
        <end position="488"/>
    </location>
</feature>
<evidence type="ECO:0000313" key="6">
    <source>
        <dbReference type="EMBL" id="KAK9762684.1"/>
    </source>
</evidence>
<dbReference type="SUPFAM" id="SSF50729">
    <property type="entry name" value="PH domain-like"/>
    <property type="match status" value="1"/>
</dbReference>
<reference evidence="6 7" key="1">
    <citation type="submission" date="2023-04" db="EMBL/GenBank/DDBJ databases">
        <title>Genome of Basidiobolus ranarum AG-B5.</title>
        <authorList>
            <person name="Stajich J.E."/>
            <person name="Carter-House D."/>
            <person name="Gryganskyi A."/>
        </authorList>
    </citation>
    <scope>NUCLEOTIDE SEQUENCE [LARGE SCALE GENOMIC DNA]</scope>
    <source>
        <strain evidence="6 7">AG-B5</strain>
    </source>
</reference>
<feature type="region of interest" description="Disordered" evidence="2">
    <location>
        <begin position="276"/>
        <end position="354"/>
    </location>
</feature>
<feature type="compositionally biased region" description="Polar residues" evidence="2">
    <location>
        <begin position="322"/>
        <end position="334"/>
    </location>
</feature>
<dbReference type="PROSITE" id="PS50195">
    <property type="entry name" value="PX"/>
    <property type="match status" value="1"/>
</dbReference>
<keyword evidence="7" id="KW-1185">Reference proteome</keyword>
<dbReference type="Gene3D" id="1.10.555.10">
    <property type="entry name" value="Rho GTPase activation protein"/>
    <property type="match status" value="1"/>
</dbReference>
<feature type="domain" description="PH" evidence="3">
    <location>
        <begin position="496"/>
        <end position="601"/>
    </location>
</feature>
<evidence type="ECO:0000259" key="3">
    <source>
        <dbReference type="PROSITE" id="PS50003"/>
    </source>
</evidence>
<feature type="compositionally biased region" description="Basic and acidic residues" evidence="2">
    <location>
        <begin position="299"/>
        <end position="310"/>
    </location>
</feature>
<evidence type="ECO:0000259" key="5">
    <source>
        <dbReference type="PROSITE" id="PS50238"/>
    </source>
</evidence>
<dbReference type="PANTHER" id="PTHR23176:SF129">
    <property type="entry name" value="RHO GTPASE ACTIVATING PROTEIN AT 16F, ISOFORM E-RELATED"/>
    <property type="match status" value="1"/>
</dbReference>
<feature type="compositionally biased region" description="Polar residues" evidence="2">
    <location>
        <begin position="705"/>
        <end position="738"/>
    </location>
</feature>
<dbReference type="InterPro" id="IPR001683">
    <property type="entry name" value="PX_dom"/>
</dbReference>
<dbReference type="Gene3D" id="2.30.29.30">
    <property type="entry name" value="Pleckstrin-homology domain (PH domain)/Phosphotyrosine-binding domain (PTB)"/>
    <property type="match status" value="1"/>
</dbReference>
<dbReference type="InterPro" id="IPR008936">
    <property type="entry name" value="Rho_GTPase_activation_prot"/>
</dbReference>
<dbReference type="Pfam" id="PF00787">
    <property type="entry name" value="PX"/>
    <property type="match status" value="1"/>
</dbReference>
<dbReference type="SUPFAM" id="SSF48350">
    <property type="entry name" value="GTPase activation domain, GAP"/>
    <property type="match status" value="1"/>
</dbReference>
<feature type="compositionally biased region" description="Basic and acidic residues" evidence="2">
    <location>
        <begin position="1144"/>
        <end position="1164"/>
    </location>
</feature>
<feature type="compositionally biased region" description="Polar residues" evidence="2">
    <location>
        <begin position="341"/>
        <end position="354"/>
    </location>
</feature>
<evidence type="ECO:0000259" key="4">
    <source>
        <dbReference type="PROSITE" id="PS50195"/>
    </source>
</evidence>
<dbReference type="InterPro" id="IPR050729">
    <property type="entry name" value="Rho-GAP"/>
</dbReference>
<feature type="compositionally biased region" description="Low complexity" evidence="2">
    <location>
        <begin position="605"/>
        <end position="619"/>
    </location>
</feature>
<dbReference type="InterPro" id="IPR000198">
    <property type="entry name" value="RhoGAP_dom"/>
</dbReference>
<dbReference type="PANTHER" id="PTHR23176">
    <property type="entry name" value="RHO/RAC/CDC GTPASE-ACTIVATING PROTEIN"/>
    <property type="match status" value="1"/>
</dbReference>
<accession>A0ABR2WMI9</accession>
<feature type="region of interest" description="Disordered" evidence="2">
    <location>
        <begin position="238"/>
        <end position="259"/>
    </location>
</feature>
<dbReference type="CDD" id="cd06093">
    <property type="entry name" value="PX_domain"/>
    <property type="match status" value="1"/>
</dbReference>
<keyword evidence="1" id="KW-0343">GTPase activation</keyword>
<feature type="region of interest" description="Disordered" evidence="2">
    <location>
        <begin position="990"/>
        <end position="1015"/>
    </location>
</feature>
<dbReference type="Gene3D" id="3.30.1520.10">
    <property type="entry name" value="Phox-like domain"/>
    <property type="match status" value="1"/>
</dbReference>
<feature type="compositionally biased region" description="Acidic residues" evidence="2">
    <location>
        <begin position="1133"/>
        <end position="1143"/>
    </location>
</feature>
<evidence type="ECO:0000313" key="7">
    <source>
        <dbReference type="Proteomes" id="UP001479436"/>
    </source>
</evidence>
<dbReference type="Proteomes" id="UP001479436">
    <property type="component" value="Unassembled WGS sequence"/>
</dbReference>